<comment type="pathway">
    <text evidence="12 15">Amino-acid biosynthesis; L-valine biosynthesis; L-valine from pyruvate: step 3/4.</text>
</comment>
<evidence type="ECO:0000256" key="1">
    <source>
        <dbReference type="ARBA" id="ARBA00001946"/>
    </source>
</evidence>
<sequence>METTDLRHKSRAILEGRDRAPARSMLKAIGFDDEALSKPIIGVAHTWIETMPCNFNQRRLAERVKEGIREAGGTPMELNTIAISDGITMGTEGMKASLVSREVIADSIELVGRGHMFDAIVSIVGCDKTLPGAAMALVRLGIPGFLVYSGSIDPGRYKGQDITIQEVFEAVGAHAAGRIGDDDLKEVENSACPGAGACGGQFTANTMALVLEFLGLSPMGSASPPANDARKDEVCVEAGRLVMDLLKRGVTPQDILTKTSFENAIAAGAATGGSTNLVLHLLAIAREAGIDLDIDDFDRVSERTPIIADMKPGGRYTAVALDKAGGSRLLGRRMVEAGLVDGGGLTPTGRTIAEEVEGAEETPGQEVVAPVDSPFKETGGLVILKGNIAPEGCVVKVAGYTRLRHEGPARVFDSEEEAMEAAQSGRIVEGDVVVIRYEGPKGGPGMREMLGVTAALVGQGLGESVALLTDGRFSGATRGLMAGHVAPEAAHRGPIAALEEGDNIVFDVANRTLSVDLSDEEIEGRLAGWTDPLPRYETGVFAKYAALVGSASEGAVTKPGANGARG</sequence>
<dbReference type="AlphaFoldDB" id="A0A6G8PXW5"/>
<dbReference type="GO" id="GO:0009097">
    <property type="term" value="P:isoleucine biosynthetic process"/>
    <property type="evidence" value="ECO:0007669"/>
    <property type="project" value="UniProtKB-UniRule"/>
</dbReference>
<feature type="binding site" evidence="15">
    <location>
        <position position="85"/>
    </location>
    <ligand>
        <name>Mg(2+)</name>
        <dbReference type="ChEBI" id="CHEBI:18420"/>
    </ligand>
</feature>
<dbReference type="InterPro" id="IPR000581">
    <property type="entry name" value="ILV_EDD_N"/>
</dbReference>
<organism evidence="18 19">
    <name type="scientific">Rubrobacter marinus</name>
    <dbReference type="NCBI Taxonomy" id="2653852"/>
    <lineage>
        <taxon>Bacteria</taxon>
        <taxon>Bacillati</taxon>
        <taxon>Actinomycetota</taxon>
        <taxon>Rubrobacteria</taxon>
        <taxon>Rubrobacterales</taxon>
        <taxon>Rubrobacteraceae</taxon>
        <taxon>Rubrobacter</taxon>
    </lineage>
</organism>
<keyword evidence="7 15" id="KW-0408">Iron</keyword>
<comment type="similarity">
    <text evidence="2 15">Belongs to the IlvD/Edd family.</text>
</comment>
<evidence type="ECO:0000256" key="5">
    <source>
        <dbReference type="ARBA" id="ARBA00022723"/>
    </source>
</evidence>
<dbReference type="SUPFAM" id="SSF143975">
    <property type="entry name" value="IlvD/EDD N-terminal domain-like"/>
    <property type="match status" value="1"/>
</dbReference>
<keyword evidence="4 15" id="KW-0001">2Fe-2S</keyword>
<dbReference type="Gene3D" id="3.50.30.80">
    <property type="entry name" value="IlvD/EDD C-terminal domain-like"/>
    <property type="match status" value="1"/>
</dbReference>
<keyword evidence="9 15" id="KW-0456">Lyase</keyword>
<dbReference type="Pfam" id="PF24877">
    <property type="entry name" value="ILV_EDD_C"/>
    <property type="match status" value="1"/>
</dbReference>
<dbReference type="UniPathway" id="UPA00049">
    <property type="reaction ID" value="UER00061"/>
</dbReference>
<evidence type="ECO:0000259" key="16">
    <source>
        <dbReference type="Pfam" id="PF00920"/>
    </source>
</evidence>
<dbReference type="InterPro" id="IPR050165">
    <property type="entry name" value="DHAD_IlvD/Edd"/>
</dbReference>
<gene>
    <name evidence="15 18" type="primary">ilvD</name>
    <name evidence="18" type="ORF">GBA65_11265</name>
</gene>
<comment type="cofactor">
    <cofactor evidence="1 15">
        <name>Mg(2+)</name>
        <dbReference type="ChEBI" id="CHEBI:18420"/>
    </cofactor>
</comment>
<evidence type="ECO:0000256" key="13">
    <source>
        <dbReference type="ARBA" id="ARBA00029437"/>
    </source>
</evidence>
<comment type="catalytic activity">
    <reaction evidence="15">
        <text>(2R,3R)-2,3-dihydroxy-3-methylpentanoate = (S)-3-methyl-2-oxopentanoate + H2O</text>
        <dbReference type="Rhea" id="RHEA:27694"/>
        <dbReference type="ChEBI" id="CHEBI:15377"/>
        <dbReference type="ChEBI" id="CHEBI:35146"/>
        <dbReference type="ChEBI" id="CHEBI:49258"/>
        <dbReference type="EC" id="4.2.1.9"/>
    </reaction>
</comment>
<accession>A0A6G8PXW5</accession>
<dbReference type="InterPro" id="IPR020558">
    <property type="entry name" value="DiOHA_6PGluconate_deHydtase_CS"/>
</dbReference>
<dbReference type="PROSITE" id="PS00886">
    <property type="entry name" value="ILVD_EDD_1"/>
    <property type="match status" value="1"/>
</dbReference>
<evidence type="ECO:0000313" key="19">
    <source>
        <dbReference type="Proteomes" id="UP000502706"/>
    </source>
</evidence>
<comment type="pathway">
    <text evidence="13 15">Amino-acid biosynthesis; L-isoleucine biosynthesis; L-isoleucine from 2-oxobutanoate: step 3/4.</text>
</comment>
<evidence type="ECO:0000256" key="9">
    <source>
        <dbReference type="ARBA" id="ARBA00023239"/>
    </source>
</evidence>
<dbReference type="RefSeq" id="WP_166396667.1">
    <property type="nucleotide sequence ID" value="NZ_CP045121.1"/>
</dbReference>
<dbReference type="UniPathway" id="UPA00047">
    <property type="reaction ID" value="UER00057"/>
</dbReference>
<feature type="domain" description="Dihydroxy-acid/6-phosphogluconate dehydratase N-terminal" evidence="16">
    <location>
        <begin position="38"/>
        <end position="354"/>
    </location>
</feature>
<evidence type="ECO:0000256" key="10">
    <source>
        <dbReference type="ARBA" id="ARBA00023304"/>
    </source>
</evidence>
<keyword evidence="19" id="KW-1185">Reference proteome</keyword>
<evidence type="ECO:0000256" key="3">
    <source>
        <dbReference type="ARBA" id="ARBA00022605"/>
    </source>
</evidence>
<feature type="binding site" evidence="15">
    <location>
        <position position="448"/>
    </location>
    <ligand>
        <name>Mg(2+)</name>
        <dbReference type="ChEBI" id="CHEBI:18420"/>
    </ligand>
</feature>
<feature type="binding site" description="via carbamate group" evidence="15">
    <location>
        <position position="128"/>
    </location>
    <ligand>
        <name>Mg(2+)</name>
        <dbReference type="ChEBI" id="CHEBI:18420"/>
    </ligand>
</feature>
<dbReference type="InterPro" id="IPR004404">
    <property type="entry name" value="DihydroxyA_deHydtase"/>
</dbReference>
<comment type="function">
    <text evidence="15">Functions in the biosynthesis of branched-chain amino acids. Catalyzes the dehydration of (2R,3R)-2,3-dihydroxy-3-methylpentanoate (2,3-dihydroxy-3-methylvalerate) into 2-oxo-3-methylpentanoate (2-oxo-3-methylvalerate) and of (2R)-2,3-dihydroxy-3-methylbutanoate (2,3-dihydroxyisovalerate) into 2-oxo-3-methylbutanoate (2-oxoisovalerate), the penultimate precursor to L-isoleucine and L-valine, respectively.</text>
</comment>
<keyword evidence="3 15" id="KW-0028">Amino-acid biosynthesis</keyword>
<dbReference type="InterPro" id="IPR037237">
    <property type="entry name" value="IlvD/EDD_N"/>
</dbReference>
<evidence type="ECO:0000256" key="12">
    <source>
        <dbReference type="ARBA" id="ARBA00029436"/>
    </source>
</evidence>
<dbReference type="Proteomes" id="UP000502706">
    <property type="component" value="Chromosome"/>
</dbReference>
<reference evidence="18 19" key="1">
    <citation type="submission" date="2019-10" db="EMBL/GenBank/DDBJ databases">
        <title>Rubrobacter sp nov SCSIO 52915 isolated from a deep-sea sediment in the South China Sea.</title>
        <authorList>
            <person name="Chen R.W."/>
        </authorList>
    </citation>
    <scope>NUCLEOTIDE SEQUENCE [LARGE SCALE GENOMIC DNA]</scope>
    <source>
        <strain evidence="18 19">SCSIO 52915</strain>
    </source>
</reference>
<feature type="binding site" evidence="15">
    <location>
        <position position="127"/>
    </location>
    <ligand>
        <name>Mg(2+)</name>
        <dbReference type="ChEBI" id="CHEBI:18420"/>
    </ligand>
</feature>
<dbReference type="InterPro" id="IPR056740">
    <property type="entry name" value="ILV_EDD_C"/>
</dbReference>
<dbReference type="SUPFAM" id="SSF52016">
    <property type="entry name" value="LeuD/IlvD-like"/>
    <property type="match status" value="1"/>
</dbReference>
<evidence type="ECO:0000256" key="4">
    <source>
        <dbReference type="ARBA" id="ARBA00022714"/>
    </source>
</evidence>
<dbReference type="EMBL" id="CP045121">
    <property type="protein sequence ID" value="QIN79005.1"/>
    <property type="molecule type" value="Genomic_DNA"/>
</dbReference>
<dbReference type="Pfam" id="PF00920">
    <property type="entry name" value="ILVD_EDD_N"/>
    <property type="match status" value="1"/>
</dbReference>
<dbReference type="EC" id="4.2.1.9" evidence="14 15"/>
<proteinExistence type="inferred from homology"/>
<keyword evidence="8 15" id="KW-0411">Iron-sulfur</keyword>
<evidence type="ECO:0000313" key="18">
    <source>
        <dbReference type="EMBL" id="QIN79005.1"/>
    </source>
</evidence>
<comment type="caution">
    <text evidence="15">Lacks conserved residue(s) required for the propagation of feature annotation.</text>
</comment>
<comment type="catalytic activity">
    <reaction evidence="11">
        <text>(2R)-2,3-dihydroxy-3-methylbutanoate = 3-methyl-2-oxobutanoate + H2O</text>
        <dbReference type="Rhea" id="RHEA:24809"/>
        <dbReference type="ChEBI" id="CHEBI:11851"/>
        <dbReference type="ChEBI" id="CHEBI:15377"/>
        <dbReference type="ChEBI" id="CHEBI:49072"/>
        <dbReference type="EC" id="4.2.1.9"/>
    </reaction>
    <physiologicalReaction direction="left-to-right" evidence="11">
        <dbReference type="Rhea" id="RHEA:24810"/>
    </physiologicalReaction>
</comment>
<comment type="subunit">
    <text evidence="15">Homodimer.</text>
</comment>
<evidence type="ECO:0000256" key="11">
    <source>
        <dbReference type="ARBA" id="ARBA00029304"/>
    </source>
</evidence>
<protein>
    <recommendedName>
        <fullName evidence="14 15">Dihydroxy-acid dehydratase</fullName>
        <shortName evidence="15">DAD</shortName>
        <ecNumber evidence="14 15">4.2.1.9</ecNumber>
    </recommendedName>
</protein>
<feature type="binding site" evidence="15">
    <location>
        <position position="53"/>
    </location>
    <ligand>
        <name>[2Fe-2S] cluster</name>
        <dbReference type="ChEBI" id="CHEBI:190135"/>
    </ligand>
</feature>
<feature type="modified residue" description="N6-carboxylysine" evidence="15">
    <location>
        <position position="128"/>
    </location>
</feature>
<evidence type="ECO:0000256" key="7">
    <source>
        <dbReference type="ARBA" id="ARBA00023004"/>
    </source>
</evidence>
<evidence type="ECO:0000256" key="6">
    <source>
        <dbReference type="ARBA" id="ARBA00022842"/>
    </source>
</evidence>
<keyword evidence="5 15" id="KW-0479">Metal-binding</keyword>
<dbReference type="HAMAP" id="MF_00012">
    <property type="entry name" value="IlvD"/>
    <property type="match status" value="1"/>
</dbReference>
<dbReference type="PANTHER" id="PTHR21000:SF5">
    <property type="entry name" value="DIHYDROXY-ACID DEHYDRATASE, MITOCHONDRIAL"/>
    <property type="match status" value="1"/>
</dbReference>
<dbReference type="GO" id="GO:0000287">
    <property type="term" value="F:magnesium ion binding"/>
    <property type="evidence" value="ECO:0007669"/>
    <property type="project" value="UniProtKB-UniRule"/>
</dbReference>
<dbReference type="FunFam" id="3.50.30.80:FF:000001">
    <property type="entry name" value="Dihydroxy-acid dehydratase"/>
    <property type="match status" value="1"/>
</dbReference>
<dbReference type="NCBIfam" id="NF002068">
    <property type="entry name" value="PRK00911.1"/>
    <property type="match status" value="1"/>
</dbReference>
<evidence type="ECO:0000256" key="14">
    <source>
        <dbReference type="ARBA" id="ARBA00029490"/>
    </source>
</evidence>
<name>A0A6G8PXW5_9ACTN</name>
<dbReference type="NCBIfam" id="TIGR00110">
    <property type="entry name" value="ilvD"/>
    <property type="match status" value="1"/>
</dbReference>
<feature type="domain" description="Dihydroxy-acid/6-phosphogluconate dehydratase C-terminal" evidence="17">
    <location>
        <begin position="366"/>
        <end position="555"/>
    </location>
</feature>
<feature type="active site" description="Proton acceptor" evidence="15">
    <location>
        <position position="474"/>
    </location>
</feature>
<dbReference type="GO" id="GO:0051537">
    <property type="term" value="F:2 iron, 2 sulfur cluster binding"/>
    <property type="evidence" value="ECO:0007669"/>
    <property type="project" value="UniProtKB-UniRule"/>
</dbReference>
<dbReference type="InterPro" id="IPR042096">
    <property type="entry name" value="Dihydro-acid_dehy_C"/>
</dbReference>
<evidence type="ECO:0000256" key="15">
    <source>
        <dbReference type="HAMAP-Rule" id="MF_00012"/>
    </source>
</evidence>
<evidence type="ECO:0000256" key="8">
    <source>
        <dbReference type="ARBA" id="ARBA00023014"/>
    </source>
</evidence>
<dbReference type="PROSITE" id="PS00887">
    <property type="entry name" value="ILVD_EDD_2"/>
    <property type="match status" value="1"/>
</dbReference>
<comment type="cofactor">
    <cofactor evidence="15">
        <name>[2Fe-2S] cluster</name>
        <dbReference type="ChEBI" id="CHEBI:190135"/>
    </cofactor>
    <text evidence="15">Binds 1 [2Fe-2S] cluster per subunit. This cluster acts as a Lewis acid cofactor.</text>
</comment>
<dbReference type="KEGG" id="rmar:GBA65_11265"/>
<keyword evidence="6 15" id="KW-0460">Magnesium</keyword>
<dbReference type="GO" id="GO:0009099">
    <property type="term" value="P:L-valine biosynthetic process"/>
    <property type="evidence" value="ECO:0007669"/>
    <property type="project" value="UniProtKB-UniRule"/>
</dbReference>
<dbReference type="PANTHER" id="PTHR21000">
    <property type="entry name" value="DIHYDROXY-ACID DEHYDRATASE DAD"/>
    <property type="match status" value="1"/>
</dbReference>
<evidence type="ECO:0000256" key="2">
    <source>
        <dbReference type="ARBA" id="ARBA00006486"/>
    </source>
</evidence>
<dbReference type="GO" id="GO:0004160">
    <property type="term" value="F:dihydroxy-acid dehydratase activity"/>
    <property type="evidence" value="ECO:0007669"/>
    <property type="project" value="UniProtKB-UniRule"/>
</dbReference>
<evidence type="ECO:0000259" key="17">
    <source>
        <dbReference type="Pfam" id="PF24877"/>
    </source>
</evidence>
<keyword evidence="10 15" id="KW-0100">Branched-chain amino acid biosynthesis</keyword>